<feature type="region of interest" description="Disordered" evidence="1">
    <location>
        <begin position="1"/>
        <end position="49"/>
    </location>
</feature>
<evidence type="ECO:0000313" key="2">
    <source>
        <dbReference type="EMBL" id="KNF02801.1"/>
    </source>
</evidence>
<feature type="compositionally biased region" description="Low complexity" evidence="1">
    <location>
        <begin position="17"/>
        <end position="40"/>
    </location>
</feature>
<dbReference type="Proteomes" id="UP000054564">
    <property type="component" value="Unassembled WGS sequence"/>
</dbReference>
<feature type="compositionally biased region" description="Polar residues" evidence="1">
    <location>
        <begin position="1"/>
        <end position="11"/>
    </location>
</feature>
<keyword evidence="3" id="KW-1185">Reference proteome</keyword>
<gene>
    <name evidence="2" type="ORF">PSTG_04086</name>
</gene>
<dbReference type="AlphaFoldDB" id="A0A0L0VU53"/>
<organism evidence="2 3">
    <name type="scientific">Puccinia striiformis f. sp. tritici PST-78</name>
    <dbReference type="NCBI Taxonomy" id="1165861"/>
    <lineage>
        <taxon>Eukaryota</taxon>
        <taxon>Fungi</taxon>
        <taxon>Dikarya</taxon>
        <taxon>Basidiomycota</taxon>
        <taxon>Pucciniomycotina</taxon>
        <taxon>Pucciniomycetes</taxon>
        <taxon>Pucciniales</taxon>
        <taxon>Pucciniaceae</taxon>
        <taxon>Puccinia</taxon>
    </lineage>
</organism>
<name>A0A0L0VU53_9BASI</name>
<reference evidence="3" key="1">
    <citation type="submission" date="2014-03" db="EMBL/GenBank/DDBJ databases">
        <title>The Genome Sequence of Puccinia striiformis f. sp. tritici PST-78.</title>
        <authorList>
            <consortium name="The Broad Institute Genome Sequencing Platform"/>
            <person name="Cuomo C."/>
            <person name="Hulbert S."/>
            <person name="Chen X."/>
            <person name="Walker B."/>
            <person name="Young S.K."/>
            <person name="Zeng Q."/>
            <person name="Gargeya S."/>
            <person name="Fitzgerald M."/>
            <person name="Haas B."/>
            <person name="Abouelleil A."/>
            <person name="Alvarado L."/>
            <person name="Arachchi H.M."/>
            <person name="Berlin A.M."/>
            <person name="Chapman S.B."/>
            <person name="Goldberg J."/>
            <person name="Griggs A."/>
            <person name="Gujja S."/>
            <person name="Hansen M."/>
            <person name="Howarth C."/>
            <person name="Imamovic A."/>
            <person name="Larimer J."/>
            <person name="McCowan C."/>
            <person name="Montmayeur A."/>
            <person name="Murphy C."/>
            <person name="Neiman D."/>
            <person name="Pearson M."/>
            <person name="Priest M."/>
            <person name="Roberts A."/>
            <person name="Saif S."/>
            <person name="Shea T."/>
            <person name="Sisk P."/>
            <person name="Sykes S."/>
            <person name="Wortman J."/>
            <person name="Nusbaum C."/>
            <person name="Birren B."/>
        </authorList>
    </citation>
    <scope>NUCLEOTIDE SEQUENCE [LARGE SCALE GENOMIC DNA]</scope>
    <source>
        <strain evidence="3">race PST-78</strain>
    </source>
</reference>
<sequence>MVNTRSTNSQIVRPDFSTRVTPPRTTLPTLQSSTTSSSASDVPISAKMLQNPSGSPKFIPLCEHLSAPPQASSYLEPAEAVNRVFRSQHTQNRLSFQGQSLREKVAQLLTVDMQQV</sequence>
<evidence type="ECO:0000256" key="1">
    <source>
        <dbReference type="SAM" id="MobiDB-lite"/>
    </source>
</evidence>
<evidence type="ECO:0000313" key="3">
    <source>
        <dbReference type="Proteomes" id="UP000054564"/>
    </source>
</evidence>
<protein>
    <submittedName>
        <fullName evidence="2">Uncharacterized protein</fullName>
    </submittedName>
</protein>
<dbReference type="EMBL" id="AJIL01000021">
    <property type="protein sequence ID" value="KNF02801.1"/>
    <property type="molecule type" value="Genomic_DNA"/>
</dbReference>
<comment type="caution">
    <text evidence="2">The sequence shown here is derived from an EMBL/GenBank/DDBJ whole genome shotgun (WGS) entry which is preliminary data.</text>
</comment>
<proteinExistence type="predicted"/>
<accession>A0A0L0VU53</accession>